<dbReference type="SUPFAM" id="SSF53955">
    <property type="entry name" value="Lysozyme-like"/>
    <property type="match status" value="1"/>
</dbReference>
<dbReference type="InterPro" id="IPR023346">
    <property type="entry name" value="Lysozyme-like_dom_sf"/>
</dbReference>
<feature type="chain" id="PRO_5045254073" evidence="5">
    <location>
        <begin position="33"/>
        <end position="537"/>
    </location>
</feature>
<comment type="similarity">
    <text evidence="2">Belongs to the virb1 family.</text>
</comment>
<feature type="signal peptide" evidence="5">
    <location>
        <begin position="1"/>
        <end position="32"/>
    </location>
</feature>
<reference evidence="7 8" key="1">
    <citation type="journal article" date="2016" name="Antonie Van Leeuwenhoek">
        <title>Dongia soli sp. nov., isolated from soil from Dokdo, Korea.</title>
        <authorList>
            <person name="Kim D.U."/>
            <person name="Lee H."/>
            <person name="Kim H."/>
            <person name="Kim S.G."/>
            <person name="Ka J.O."/>
        </authorList>
    </citation>
    <scope>NUCLEOTIDE SEQUENCE [LARGE SCALE GENOMIC DNA]</scope>
    <source>
        <strain evidence="7 8">D78</strain>
    </source>
</reference>
<sequence>MSKHCRHGKPASLAMTALTVVLLSAAALPSQAWSQDGIARATTAASSERDDRASDETAALPDATNNIDVSGPQLPRPLDAINADRYREIFRAQARGNYKAADNVMSELTDQSLVGNVLASRYLSRDYKSSAKELSDWLKHYSSLPDAPAVYALAQRKGAGKLTKPTASTVVRMGSPDESVIDTNSNWQAGLAAWRKRDYTTAAARFAEAYEKGDDPWNKSAAAYWVGRSYLRAKQPAKVSAWLVKAAKQPRTFYGQLAIRALGTENTFDWRTPSFNERYARAVLGTRGGKRALALLQVGQVNQAEKELLVLQQDADDTLSEALLSLSQASRMPSLALRIGANTRMREGKIISAALYPLPSWRPSDGFDVDRALLYAIMRQESGFNPEAVNSSSGAAGLMQLMPSTAKLVAGSKTANIKDPIVSMEIGQQYINQLTADENVGNNLLKMVIAYNAGPGNLAKWFKSTDAEKDPLLFVETLPSSESRLFVERVVAAYWIYRQRLGQDATSIDAIASGEWPKYHRQDVAKVIPDRRKKSIN</sequence>
<gene>
    <name evidence="7" type="ORF">SMD27_13870</name>
</gene>
<proteinExistence type="inferred from homology"/>
<evidence type="ECO:0000256" key="4">
    <source>
        <dbReference type="SAM" id="MobiDB-lite"/>
    </source>
</evidence>
<dbReference type="RefSeq" id="WP_320508999.1">
    <property type="nucleotide sequence ID" value="NZ_JAXCLW010000003.1"/>
</dbReference>
<name>A0ABU5ECA7_9PROT</name>
<keyword evidence="8" id="KW-1185">Reference proteome</keyword>
<dbReference type="EMBL" id="JAXCLW010000003">
    <property type="protein sequence ID" value="MDY0883934.1"/>
    <property type="molecule type" value="Genomic_DNA"/>
</dbReference>
<feature type="region of interest" description="Disordered" evidence="4">
    <location>
        <begin position="44"/>
        <end position="76"/>
    </location>
</feature>
<evidence type="ECO:0000313" key="7">
    <source>
        <dbReference type="EMBL" id="MDY0883934.1"/>
    </source>
</evidence>
<dbReference type="InterPro" id="IPR008258">
    <property type="entry name" value="Transglycosylase_SLT_dom_1"/>
</dbReference>
<comment type="similarity">
    <text evidence="1">Belongs to the transglycosylase Slt family.</text>
</comment>
<dbReference type="InterPro" id="IPR008939">
    <property type="entry name" value="Lytic_TGlycosylase_superhlx_U"/>
</dbReference>
<dbReference type="Gene3D" id="1.25.20.10">
    <property type="entry name" value="Bacterial muramidases"/>
    <property type="match status" value="1"/>
</dbReference>
<comment type="caution">
    <text evidence="7">The sequence shown here is derived from an EMBL/GenBank/DDBJ whole genome shotgun (WGS) entry which is preliminary data.</text>
</comment>
<evidence type="ECO:0000256" key="1">
    <source>
        <dbReference type="ARBA" id="ARBA00007734"/>
    </source>
</evidence>
<accession>A0ABU5ECA7</accession>
<dbReference type="Pfam" id="PF01464">
    <property type="entry name" value="SLT"/>
    <property type="match status" value="1"/>
</dbReference>
<organism evidence="7 8">
    <name type="scientific">Dongia soli</name>
    <dbReference type="NCBI Taxonomy" id="600628"/>
    <lineage>
        <taxon>Bacteria</taxon>
        <taxon>Pseudomonadati</taxon>
        <taxon>Pseudomonadota</taxon>
        <taxon>Alphaproteobacteria</taxon>
        <taxon>Rhodospirillales</taxon>
        <taxon>Dongiaceae</taxon>
        <taxon>Dongia</taxon>
    </lineage>
</organism>
<dbReference type="Proteomes" id="UP001279642">
    <property type="component" value="Unassembled WGS sequence"/>
</dbReference>
<evidence type="ECO:0000256" key="3">
    <source>
        <dbReference type="ARBA" id="ARBA00022729"/>
    </source>
</evidence>
<dbReference type="CDD" id="cd13401">
    <property type="entry name" value="Slt70-like"/>
    <property type="match status" value="1"/>
</dbReference>
<dbReference type="PANTHER" id="PTHR37423">
    <property type="entry name" value="SOLUBLE LYTIC MUREIN TRANSGLYCOSYLASE-RELATED"/>
    <property type="match status" value="1"/>
</dbReference>
<keyword evidence="3 5" id="KW-0732">Signal</keyword>
<dbReference type="SUPFAM" id="SSF48435">
    <property type="entry name" value="Bacterial muramidases"/>
    <property type="match status" value="1"/>
</dbReference>
<evidence type="ECO:0000259" key="6">
    <source>
        <dbReference type="Pfam" id="PF01464"/>
    </source>
</evidence>
<protein>
    <submittedName>
        <fullName evidence="7">Lytic transglycosylase domain-containing protein</fullName>
    </submittedName>
</protein>
<evidence type="ECO:0000256" key="2">
    <source>
        <dbReference type="ARBA" id="ARBA00009387"/>
    </source>
</evidence>
<dbReference type="PANTHER" id="PTHR37423:SF2">
    <property type="entry name" value="MEMBRANE-BOUND LYTIC MUREIN TRANSGLYCOSYLASE C"/>
    <property type="match status" value="1"/>
</dbReference>
<evidence type="ECO:0000313" key="8">
    <source>
        <dbReference type="Proteomes" id="UP001279642"/>
    </source>
</evidence>
<feature type="domain" description="Transglycosylase SLT" evidence="6">
    <location>
        <begin position="367"/>
        <end position="470"/>
    </location>
</feature>
<dbReference type="Gene3D" id="1.10.530.10">
    <property type="match status" value="1"/>
</dbReference>
<evidence type="ECO:0000256" key="5">
    <source>
        <dbReference type="SAM" id="SignalP"/>
    </source>
</evidence>